<feature type="DNA-binding region" description="OmpR/PhoB-type" evidence="3">
    <location>
        <begin position="1"/>
        <end position="89"/>
    </location>
</feature>
<dbReference type="CDD" id="cd15831">
    <property type="entry name" value="BTAD"/>
    <property type="match status" value="1"/>
</dbReference>
<dbReference type="InterPro" id="IPR005158">
    <property type="entry name" value="BTAD"/>
</dbReference>
<dbReference type="GO" id="GO:0006355">
    <property type="term" value="P:regulation of DNA-templated transcription"/>
    <property type="evidence" value="ECO:0007669"/>
    <property type="project" value="InterPro"/>
</dbReference>
<dbReference type="Pfam" id="PF03704">
    <property type="entry name" value="BTAD"/>
    <property type="match status" value="1"/>
</dbReference>
<dbReference type="Pfam" id="PF00486">
    <property type="entry name" value="Trans_reg_C"/>
    <property type="match status" value="1"/>
</dbReference>
<dbReference type="EMBL" id="MSIE01000102">
    <property type="protein sequence ID" value="OLF07896.1"/>
    <property type="molecule type" value="Genomic_DNA"/>
</dbReference>
<dbReference type="SUPFAM" id="SSF46894">
    <property type="entry name" value="C-terminal effector domain of the bipartite response regulators"/>
    <property type="match status" value="1"/>
</dbReference>
<name>A0A1Q8C0L3_9PSEU</name>
<reference evidence="5 6" key="1">
    <citation type="submission" date="2016-12" db="EMBL/GenBank/DDBJ databases">
        <title>The draft genome sequence of Actinophytocola sp. 11-183.</title>
        <authorList>
            <person name="Wang W."/>
            <person name="Yuan L."/>
        </authorList>
    </citation>
    <scope>NUCLEOTIDE SEQUENCE [LARGE SCALE GENOMIC DNA]</scope>
    <source>
        <strain evidence="5 6">11-183</strain>
    </source>
</reference>
<dbReference type="Gene3D" id="1.10.10.10">
    <property type="entry name" value="Winged helix-like DNA-binding domain superfamily/Winged helix DNA-binding domain"/>
    <property type="match status" value="1"/>
</dbReference>
<dbReference type="Gene3D" id="1.25.40.10">
    <property type="entry name" value="Tetratricopeptide repeat domain"/>
    <property type="match status" value="2"/>
</dbReference>
<comment type="caution">
    <text evidence="5">The sequence shown here is derived from an EMBL/GenBank/DDBJ whole genome shotgun (WGS) entry which is preliminary data.</text>
</comment>
<dbReference type="GO" id="GO:0003677">
    <property type="term" value="F:DNA binding"/>
    <property type="evidence" value="ECO:0007669"/>
    <property type="project" value="UniProtKB-UniRule"/>
</dbReference>
<dbReference type="AlphaFoldDB" id="A0A1Q8C0L3"/>
<protein>
    <recommendedName>
        <fullName evidence="4">OmpR/PhoB-type domain-containing protein</fullName>
    </recommendedName>
</protein>
<dbReference type="Proteomes" id="UP000185596">
    <property type="component" value="Unassembled WGS sequence"/>
</dbReference>
<dbReference type="SMART" id="SM01043">
    <property type="entry name" value="BTAD"/>
    <property type="match status" value="1"/>
</dbReference>
<evidence type="ECO:0000313" key="5">
    <source>
        <dbReference type="EMBL" id="OLF07896.1"/>
    </source>
</evidence>
<dbReference type="GO" id="GO:0000160">
    <property type="term" value="P:phosphorelay signal transduction system"/>
    <property type="evidence" value="ECO:0007669"/>
    <property type="project" value="InterPro"/>
</dbReference>
<dbReference type="InterPro" id="IPR001867">
    <property type="entry name" value="OmpR/PhoB-type_DNA-bd"/>
</dbReference>
<dbReference type="STRING" id="1912961.BU204_35340"/>
<comment type="similarity">
    <text evidence="1">Belongs to the AfsR/DnrI/RedD regulatory family.</text>
</comment>
<keyword evidence="2 3" id="KW-0238">DNA-binding</keyword>
<dbReference type="InterPro" id="IPR036388">
    <property type="entry name" value="WH-like_DNA-bd_sf"/>
</dbReference>
<dbReference type="SUPFAM" id="SSF52540">
    <property type="entry name" value="P-loop containing nucleoside triphosphate hydrolases"/>
    <property type="match status" value="1"/>
</dbReference>
<evidence type="ECO:0000256" key="3">
    <source>
        <dbReference type="PROSITE-ProRule" id="PRU01091"/>
    </source>
</evidence>
<evidence type="ECO:0000313" key="6">
    <source>
        <dbReference type="Proteomes" id="UP000185596"/>
    </source>
</evidence>
<organism evidence="5 6">
    <name type="scientific">Actinophytocola xanthii</name>
    <dbReference type="NCBI Taxonomy" id="1912961"/>
    <lineage>
        <taxon>Bacteria</taxon>
        <taxon>Bacillati</taxon>
        <taxon>Actinomycetota</taxon>
        <taxon>Actinomycetes</taxon>
        <taxon>Pseudonocardiales</taxon>
        <taxon>Pseudonocardiaceae</taxon>
    </lineage>
</organism>
<dbReference type="PANTHER" id="PTHR47691:SF3">
    <property type="entry name" value="HTH-TYPE TRANSCRIPTIONAL REGULATOR RV0890C-RELATED"/>
    <property type="match status" value="1"/>
</dbReference>
<dbReference type="OrthoDB" id="9812579at2"/>
<dbReference type="Gene3D" id="3.40.50.300">
    <property type="entry name" value="P-loop containing nucleotide triphosphate hydrolases"/>
    <property type="match status" value="1"/>
</dbReference>
<dbReference type="InterPro" id="IPR027417">
    <property type="entry name" value="P-loop_NTPase"/>
</dbReference>
<keyword evidence="6" id="KW-1185">Reference proteome</keyword>
<dbReference type="InterPro" id="IPR011990">
    <property type="entry name" value="TPR-like_helical_dom_sf"/>
</dbReference>
<evidence type="ECO:0000256" key="2">
    <source>
        <dbReference type="ARBA" id="ARBA00023125"/>
    </source>
</evidence>
<proteinExistence type="inferred from homology"/>
<evidence type="ECO:0000259" key="4">
    <source>
        <dbReference type="PROSITE" id="PS51755"/>
    </source>
</evidence>
<sequence>MRVAVLGPVRAHAGGSPVGVPGARVRLLLARLALARGRPVPAEVLIEDLWGADPLADAANALQALVSRLRKAVGAAAVQLTGGGYRLAAEVDAPRFEELAARGRRELAADRPAAALTVLDAALGLWTGAPLADLPDVPFARAEAARLAELRLSAVEDRVEAALRLGRHGEVLAELAAVTAAHPLRERLAALRVRALYEAGRQSEALAAYEDVRTALAEQLGVDPAAELRQVHLAMLRGELEPVVARPRLLRGWLPARLTSFLGRDAELELLAGQLAAARLVTVVGPGGVGKTRLAVEAAARHRAEDQGRVWFVPLAATSGEVGGAVLAVLGTAGVRPEGGRQGALDNLVELIGPEPAVLVLDNCEHLVEEAAELADRLLERLPRLSVLATSREPLAVTGEALCRLGPLELPTAPTAVGEAAAVRLFVDRARAVRPGFALDESTVAPVVEICRRLDGLPLALELAAARLRSMSAEEIARRLDDRFRLLASGSRTALPRHRTLLAAVEWSWELLTEQERVLGARLSVFPGGATADALEAVCADRLLPPGDIVYVLGSLVDKSFVQWDGQRYRMLETIRAYAGERLDDRRAVRARFLRYYLELAQHHEPRLRSREQLASVRWFDAEYDNLVSALRSAIDSAAETGFAEPAARLVGSLLFYWQTIRFDARAEEFAAEVLGFGDALPAHTRAALVALGRLAGDDGTTTDAEQVAAIVEDCVDSGALEHHPVLLMATAPVAYFAGLHELVERLLRIAEDHQDRWAAALAAWVRALVHDDQGDWAGAAEHRQRGLRGFEEVGDRLGLAFLLARVAQDHALRGDHDQALAALERCVVLAAELDWAEEISYRSRLGAQRLRAGDRDGARRELSTALRQALERGHPHLRIEPMVGLADLHRRAGEPDLAERTLDELETLVRGLPGAEPTAAILVAPVRLALRADTAAPTARELLPRVAAAGSAAAQLAAPTAELLARVLAGEGDAAGAATALGLSQVIRGTFDRGSPELRELTEDLRARLGPAGYARAFAEAAGMPRADALRRLALTCAVSPFSERCQRGGTACTP</sequence>
<dbReference type="PROSITE" id="PS51755">
    <property type="entry name" value="OMPR_PHOB"/>
    <property type="match status" value="1"/>
</dbReference>
<gene>
    <name evidence="5" type="ORF">BU204_35340</name>
</gene>
<accession>A0A1Q8C0L3</accession>
<dbReference type="SUPFAM" id="SSF48452">
    <property type="entry name" value="TPR-like"/>
    <property type="match status" value="2"/>
</dbReference>
<dbReference type="SMART" id="SM00862">
    <property type="entry name" value="Trans_reg_C"/>
    <property type="match status" value="1"/>
</dbReference>
<evidence type="ECO:0000256" key="1">
    <source>
        <dbReference type="ARBA" id="ARBA00005820"/>
    </source>
</evidence>
<dbReference type="PANTHER" id="PTHR47691">
    <property type="entry name" value="REGULATOR-RELATED"/>
    <property type="match status" value="1"/>
</dbReference>
<dbReference type="InterPro" id="IPR016032">
    <property type="entry name" value="Sig_transdc_resp-reg_C-effctor"/>
</dbReference>
<feature type="domain" description="OmpR/PhoB-type" evidence="4">
    <location>
        <begin position="1"/>
        <end position="89"/>
    </location>
</feature>